<comment type="caution">
    <text evidence="3">The sequence shown here is derived from an EMBL/GenBank/DDBJ whole genome shotgun (WGS) entry which is preliminary data.</text>
</comment>
<name>A0A2W5WSF4_9MICO</name>
<sequence length="179" mass="20594">MSDPLTIERLIGRVRLGELRIPGFQREFVWEPRQAALLMDSIYKGFPFGSILLWRTGNKLKTERKLGGFMLPDPAKDYPIDYVLDGQQRVTSILRHFRTISLVRKKIPRFGCRSTTTSKQNQTRRSPGFSRCGPTRSRRTVTSQSRPSSTPWDSRALRRSCLRSAMKKSSPFSRSSCPR</sequence>
<dbReference type="Proteomes" id="UP000248783">
    <property type="component" value="Unassembled WGS sequence"/>
</dbReference>
<evidence type="ECO:0000313" key="3">
    <source>
        <dbReference type="EMBL" id="PZR54287.1"/>
    </source>
</evidence>
<evidence type="ECO:0000256" key="1">
    <source>
        <dbReference type="SAM" id="MobiDB-lite"/>
    </source>
</evidence>
<feature type="compositionally biased region" description="Polar residues" evidence="1">
    <location>
        <begin position="170"/>
        <end position="179"/>
    </location>
</feature>
<feature type="compositionally biased region" description="Polar residues" evidence="1">
    <location>
        <begin position="113"/>
        <end position="125"/>
    </location>
</feature>
<evidence type="ECO:0000313" key="4">
    <source>
        <dbReference type="Proteomes" id="UP000248783"/>
    </source>
</evidence>
<dbReference type="Pfam" id="PF03235">
    <property type="entry name" value="GmrSD_N"/>
    <property type="match status" value="1"/>
</dbReference>
<feature type="region of interest" description="Disordered" evidence="1">
    <location>
        <begin position="113"/>
        <end position="179"/>
    </location>
</feature>
<dbReference type="RefSeq" id="WP_111250144.1">
    <property type="nucleotide sequence ID" value="NZ_QKWH01000002.1"/>
</dbReference>
<dbReference type="PANTHER" id="PTHR37292">
    <property type="entry name" value="VNG6097C"/>
    <property type="match status" value="1"/>
</dbReference>
<proteinExistence type="predicted"/>
<protein>
    <recommendedName>
        <fullName evidence="2">GmrSD restriction endonucleases N-terminal domain-containing protein</fullName>
    </recommendedName>
</protein>
<dbReference type="InterPro" id="IPR004919">
    <property type="entry name" value="GmrSD_N"/>
</dbReference>
<accession>A0A2W5WSF4</accession>
<feature type="domain" description="GmrSD restriction endonucleases N-terminal" evidence="2">
    <location>
        <begin position="8"/>
        <end position="104"/>
    </location>
</feature>
<reference evidence="3 4" key="1">
    <citation type="submission" date="2018-06" db="EMBL/GenBank/DDBJ databases">
        <title>Whole genome sequencing of a novel hydrocarbon degrading bacterial strain, PW21 isolated from oil contaminated produced water sample.</title>
        <authorList>
            <person name="Nagkirti P."/>
            <person name="Shaikh A."/>
            <person name="Gowdaman V."/>
            <person name="Engineer A.E."/>
            <person name="Dagar S."/>
            <person name="Dhakephalkar P.K."/>
        </authorList>
    </citation>
    <scope>NUCLEOTIDE SEQUENCE [LARGE SCALE GENOMIC DNA]</scope>
    <source>
        <strain evidence="3 4">PW21</strain>
    </source>
</reference>
<organism evidence="3 4">
    <name type="scientific">Xylanimonas oleitrophica</name>
    <dbReference type="NCBI Taxonomy" id="2607479"/>
    <lineage>
        <taxon>Bacteria</taxon>
        <taxon>Bacillati</taxon>
        <taxon>Actinomycetota</taxon>
        <taxon>Actinomycetes</taxon>
        <taxon>Micrococcales</taxon>
        <taxon>Promicromonosporaceae</taxon>
        <taxon>Xylanimonas</taxon>
    </lineage>
</organism>
<gene>
    <name evidence="3" type="ORF">DNL40_05105</name>
</gene>
<evidence type="ECO:0000259" key="2">
    <source>
        <dbReference type="Pfam" id="PF03235"/>
    </source>
</evidence>
<keyword evidence="4" id="KW-1185">Reference proteome</keyword>
<dbReference type="PANTHER" id="PTHR37292:SF2">
    <property type="entry name" value="DUF262 DOMAIN-CONTAINING PROTEIN"/>
    <property type="match status" value="1"/>
</dbReference>
<feature type="compositionally biased region" description="Low complexity" evidence="1">
    <location>
        <begin position="140"/>
        <end position="151"/>
    </location>
</feature>
<dbReference type="EMBL" id="QKWH01000002">
    <property type="protein sequence ID" value="PZR54287.1"/>
    <property type="molecule type" value="Genomic_DNA"/>
</dbReference>
<dbReference type="AlphaFoldDB" id="A0A2W5WSF4"/>